<dbReference type="InterPro" id="IPR039426">
    <property type="entry name" value="TonB-dep_rcpt-like"/>
</dbReference>
<evidence type="ECO:0000256" key="2">
    <source>
        <dbReference type="ARBA" id="ARBA00022448"/>
    </source>
</evidence>
<dbReference type="RefSeq" id="WP_341837116.1">
    <property type="nucleotide sequence ID" value="NZ_CP149822.1"/>
</dbReference>
<keyword evidence="8" id="KW-0732">Signal</keyword>
<keyword evidence="2 7" id="KW-0813">Transport</keyword>
<protein>
    <submittedName>
        <fullName evidence="10">SusC/RagA family TonB-linked outer membrane protein</fullName>
    </submittedName>
</protein>
<dbReference type="Gene3D" id="2.40.170.20">
    <property type="entry name" value="TonB-dependent receptor, beta-barrel domain"/>
    <property type="match status" value="1"/>
</dbReference>
<keyword evidence="11" id="KW-1185">Reference proteome</keyword>
<dbReference type="InterPro" id="IPR037066">
    <property type="entry name" value="Plug_dom_sf"/>
</dbReference>
<reference evidence="11" key="1">
    <citation type="submission" date="2024-03" db="EMBL/GenBank/DDBJ databases">
        <title>Chitinophaga horti sp. nov., isolated from garden soil.</title>
        <authorList>
            <person name="Lee D.S."/>
            <person name="Han D.M."/>
            <person name="Baek J.H."/>
            <person name="Choi D.G."/>
            <person name="Jeon J.H."/>
            <person name="Jeon C.O."/>
        </authorList>
    </citation>
    <scope>NUCLEOTIDE SEQUENCE [LARGE SCALE GENOMIC DNA]</scope>
    <source>
        <strain evidence="11">GPA1</strain>
    </source>
</reference>
<dbReference type="PROSITE" id="PS52016">
    <property type="entry name" value="TONB_DEPENDENT_REC_3"/>
    <property type="match status" value="1"/>
</dbReference>
<comment type="subcellular location">
    <subcellularLocation>
        <location evidence="1 7">Cell outer membrane</location>
        <topology evidence="1 7">Multi-pass membrane protein</topology>
    </subcellularLocation>
</comment>
<keyword evidence="5 7" id="KW-0472">Membrane</keyword>
<dbReference type="Gene3D" id="2.170.130.10">
    <property type="entry name" value="TonB-dependent receptor, plug domain"/>
    <property type="match status" value="1"/>
</dbReference>
<feature type="domain" description="Secretin/TonB short N-terminal" evidence="9">
    <location>
        <begin position="45"/>
        <end position="96"/>
    </location>
</feature>
<comment type="similarity">
    <text evidence="7">Belongs to the TonB-dependent receptor family.</text>
</comment>
<dbReference type="EMBL" id="CP149822">
    <property type="protein sequence ID" value="WZN42282.1"/>
    <property type="molecule type" value="Genomic_DNA"/>
</dbReference>
<dbReference type="InterPro" id="IPR008969">
    <property type="entry name" value="CarboxyPept-like_regulatory"/>
</dbReference>
<evidence type="ECO:0000256" key="4">
    <source>
        <dbReference type="ARBA" id="ARBA00022692"/>
    </source>
</evidence>
<dbReference type="Gene3D" id="3.55.50.30">
    <property type="match status" value="1"/>
</dbReference>
<dbReference type="InterPro" id="IPR012910">
    <property type="entry name" value="Plug_dom"/>
</dbReference>
<dbReference type="Pfam" id="PF13715">
    <property type="entry name" value="CarbopepD_reg_2"/>
    <property type="match status" value="1"/>
</dbReference>
<dbReference type="Pfam" id="PF07660">
    <property type="entry name" value="STN"/>
    <property type="match status" value="1"/>
</dbReference>
<gene>
    <name evidence="10" type="ORF">WJU16_04440</name>
</gene>
<keyword evidence="3 7" id="KW-1134">Transmembrane beta strand</keyword>
<evidence type="ECO:0000313" key="10">
    <source>
        <dbReference type="EMBL" id="WZN42282.1"/>
    </source>
</evidence>
<dbReference type="SUPFAM" id="SSF56935">
    <property type="entry name" value="Porins"/>
    <property type="match status" value="1"/>
</dbReference>
<dbReference type="NCBIfam" id="TIGR04056">
    <property type="entry name" value="OMP_RagA_SusC"/>
    <property type="match status" value="1"/>
</dbReference>
<dbReference type="NCBIfam" id="TIGR04057">
    <property type="entry name" value="SusC_RagA_signa"/>
    <property type="match status" value="1"/>
</dbReference>
<proteinExistence type="inferred from homology"/>
<keyword evidence="4 7" id="KW-0812">Transmembrane</keyword>
<organism evidence="10 11">
    <name type="scientific">Chitinophaga pollutisoli</name>
    <dbReference type="NCBI Taxonomy" id="3133966"/>
    <lineage>
        <taxon>Bacteria</taxon>
        <taxon>Pseudomonadati</taxon>
        <taxon>Bacteroidota</taxon>
        <taxon>Chitinophagia</taxon>
        <taxon>Chitinophagales</taxon>
        <taxon>Chitinophagaceae</taxon>
        <taxon>Chitinophaga</taxon>
    </lineage>
</organism>
<dbReference type="Gene3D" id="2.60.40.1120">
    <property type="entry name" value="Carboxypeptidase-like, regulatory domain"/>
    <property type="match status" value="1"/>
</dbReference>
<name>A0ABZ2YSD7_9BACT</name>
<evidence type="ECO:0000313" key="11">
    <source>
        <dbReference type="Proteomes" id="UP001485459"/>
    </source>
</evidence>
<evidence type="ECO:0000259" key="9">
    <source>
        <dbReference type="SMART" id="SM00965"/>
    </source>
</evidence>
<dbReference type="InterPro" id="IPR023996">
    <property type="entry name" value="TonB-dep_OMP_SusC/RagA"/>
</dbReference>
<evidence type="ECO:0000256" key="6">
    <source>
        <dbReference type="ARBA" id="ARBA00023237"/>
    </source>
</evidence>
<sequence length="1149" mass="126654">MRLSIVLLIACLHVSAAGFGQQITINQKNASLAAVLKAIRKQSQYDFFYDGKILPKEKYIDVNLKNAGIEEALKSVLEGVSLTYTIDGKIVTIVRKPPAKAEGNGQVAELIEVRGKVVDENGQPMPGASVFEKDSRSRTTTDEKGEFILRNIEENATIFIAYVGYHPAERIVARDLGTIKMERATGKLQEVEVFNTGYEKIDRARSAGSFSKPDLKVMRNRTTSTNVLTRLEGLIPGLSSGSGGQSGGMVIRGSTSINAATEPLVVVDNVEVPGIQYVNMQDVEDITVLKDATSVSIWGAKAANGVIVITTRKGKAGEALKVDYDGYYSFNGRPRRDYLPAWTSSGYIKSQQEIFGLEAAGTTYAAASAIGLLPHKQVLWDQQRGLLTAGQAQFKLDSLSRLDNWSQLDDYFVRSAAEYNQTISVSGGGKVHSFYGSLNHVGTRSNVPGERQNQFKINLRNDVNLGKRVRLYLNSDLTNITSSSKGSGGNGTPRYQLYRDAAGNPVNVNYISPWGVFVPPSETMREDYEARSRVNLDYSPLLELDRRSQRANILAARLVGGGTIDILNGLKFTGTYGYNITSVNDREVLDESNWIVRRDLMMHTSAPTPASTPVYYLPQFGGRLNTTNSLDRGWTVRNQLSYARQFEDHWLSVMAGQEATHHQGMSNTATYYGWDDQLQVGRPVDFATLAKGFTGVAGPTGTDGISANLAGGEGRASRRSSYFATGGYTYLSKYTMNASWRIDQSNLFGLDKSAQNRPVYSIGGKWALGWEEFMRDFTALNRLDVRFSYGITGNAPNVGQAASFDILESDSDANAVGGAGLILSVPANNKLTWERTRVYNAGVDFAFFKNRLTGSVDAYIKNTSDLIGTLFTSPLTGYASVTGNFGDLQNKGVDLLLHSINIQTSDFQWGTSLVIGYNRNKLTKLNINPPTTGPAMVDATMMVDRPLNLLYSYNYAGLNGEGNPQVRRADGSLTSEPNVTLPEDIVYSGLTQAPWNGGLSNNFQYRNFNLSVNIIYSMGYKMRDPLNGLDPENPEFNDRWRKPGDDSRTDIPRYIFLASENATRYVWYYTYAHSRVLNASYAKIRDISLGYDIPRFVVKKVNAQAVTLRFNVSNILIWTANDRFYDPENGWARSRPAQGTVSVGAHVSF</sequence>
<dbReference type="InterPro" id="IPR036942">
    <property type="entry name" value="Beta-barrel_TonB_sf"/>
</dbReference>
<accession>A0ABZ2YSD7</accession>
<feature type="signal peptide" evidence="8">
    <location>
        <begin position="1"/>
        <end position="16"/>
    </location>
</feature>
<evidence type="ECO:0000256" key="1">
    <source>
        <dbReference type="ARBA" id="ARBA00004571"/>
    </source>
</evidence>
<feature type="chain" id="PRO_5045663979" evidence="8">
    <location>
        <begin position="17"/>
        <end position="1149"/>
    </location>
</feature>
<evidence type="ECO:0000256" key="8">
    <source>
        <dbReference type="SAM" id="SignalP"/>
    </source>
</evidence>
<evidence type="ECO:0000256" key="3">
    <source>
        <dbReference type="ARBA" id="ARBA00022452"/>
    </source>
</evidence>
<dbReference type="InterPro" id="IPR023997">
    <property type="entry name" value="TonB-dep_OMP_SusC/RagA_CS"/>
</dbReference>
<keyword evidence="6 7" id="KW-0998">Cell outer membrane</keyword>
<evidence type="ECO:0000256" key="5">
    <source>
        <dbReference type="ARBA" id="ARBA00023136"/>
    </source>
</evidence>
<evidence type="ECO:0000256" key="7">
    <source>
        <dbReference type="PROSITE-ProRule" id="PRU01360"/>
    </source>
</evidence>
<dbReference type="SUPFAM" id="SSF49464">
    <property type="entry name" value="Carboxypeptidase regulatory domain-like"/>
    <property type="match status" value="1"/>
</dbReference>
<dbReference type="InterPro" id="IPR011662">
    <property type="entry name" value="Secretin/TonB_short_N"/>
</dbReference>
<dbReference type="Pfam" id="PF07715">
    <property type="entry name" value="Plug"/>
    <property type="match status" value="1"/>
</dbReference>
<dbReference type="SMART" id="SM00965">
    <property type="entry name" value="STN"/>
    <property type="match status" value="1"/>
</dbReference>
<dbReference type="Proteomes" id="UP001485459">
    <property type="component" value="Chromosome"/>
</dbReference>